<keyword evidence="8" id="KW-1185">Reference proteome</keyword>
<feature type="transmembrane region" description="Helical" evidence="6">
    <location>
        <begin position="230"/>
        <end position="251"/>
    </location>
</feature>
<feature type="transmembrane region" description="Helical" evidence="6">
    <location>
        <begin position="189"/>
        <end position="210"/>
    </location>
</feature>
<evidence type="ECO:0000256" key="6">
    <source>
        <dbReference type="SAM" id="Phobius"/>
    </source>
</evidence>
<keyword evidence="4 6" id="KW-1133">Transmembrane helix</keyword>
<keyword evidence="2" id="KW-1003">Cell membrane</keyword>
<dbReference type="PANTHER" id="PTHR30250:SF11">
    <property type="entry name" value="O-ANTIGEN TRANSPORTER-RELATED"/>
    <property type="match status" value="1"/>
</dbReference>
<feature type="transmembrane region" description="Helical" evidence="6">
    <location>
        <begin position="87"/>
        <end position="110"/>
    </location>
</feature>
<organism evidence="7 8">
    <name type="scientific">Aromatoleum toluolicum</name>
    <dbReference type="NCBI Taxonomy" id="90060"/>
    <lineage>
        <taxon>Bacteria</taxon>
        <taxon>Pseudomonadati</taxon>
        <taxon>Pseudomonadota</taxon>
        <taxon>Betaproteobacteria</taxon>
        <taxon>Rhodocyclales</taxon>
        <taxon>Rhodocyclaceae</taxon>
        <taxon>Aromatoleum</taxon>
    </lineage>
</organism>
<dbReference type="EMBL" id="WTVS01000017">
    <property type="protein sequence ID" value="NMF97726.1"/>
    <property type="molecule type" value="Genomic_DNA"/>
</dbReference>
<comment type="caution">
    <text evidence="7">The sequence shown here is derived from an EMBL/GenBank/DDBJ whole genome shotgun (WGS) entry which is preliminary data.</text>
</comment>
<evidence type="ECO:0000256" key="1">
    <source>
        <dbReference type="ARBA" id="ARBA00004651"/>
    </source>
</evidence>
<feature type="transmembrane region" description="Helical" evidence="6">
    <location>
        <begin position="122"/>
        <end position="141"/>
    </location>
</feature>
<proteinExistence type="predicted"/>
<feature type="transmembrane region" description="Helical" evidence="6">
    <location>
        <begin position="147"/>
        <end position="168"/>
    </location>
</feature>
<accession>A0ABX1NEN1</accession>
<feature type="transmembrane region" description="Helical" evidence="6">
    <location>
        <begin position="263"/>
        <end position="285"/>
    </location>
</feature>
<gene>
    <name evidence="7" type="ORF">GPA27_10040</name>
</gene>
<feature type="transmembrane region" description="Helical" evidence="6">
    <location>
        <begin position="390"/>
        <end position="412"/>
    </location>
</feature>
<comment type="subcellular location">
    <subcellularLocation>
        <location evidence="1">Cell membrane</location>
        <topology evidence="1">Multi-pass membrane protein</topology>
    </subcellularLocation>
</comment>
<feature type="transmembrane region" description="Helical" evidence="6">
    <location>
        <begin position="305"/>
        <end position="322"/>
    </location>
</feature>
<name>A0ABX1NEN1_9RHOO</name>
<dbReference type="Proteomes" id="UP000634522">
    <property type="component" value="Unassembled WGS sequence"/>
</dbReference>
<dbReference type="PANTHER" id="PTHR30250">
    <property type="entry name" value="PST FAMILY PREDICTED COLANIC ACID TRANSPORTER"/>
    <property type="match status" value="1"/>
</dbReference>
<evidence type="ECO:0000256" key="5">
    <source>
        <dbReference type="ARBA" id="ARBA00023136"/>
    </source>
</evidence>
<sequence>MSIFTLALYLIRSLPSEGYFYYSTGLSIALISLQLFSGWLAPSIVFFLPVSTNQKEFIADSILLACVLGMLGGGSGFVASLLVISDIYGACTVGLICVSQSIYVTLNAVFQADRKVIPQLGMSLLFSIVLPITAYFSLDAFESDYRLALLAFAASYFVASLAAMLICLRGGLFSWTINLSPRAIENLLVIVRYGAPLSLWAVAMLLMSSGEKLFLQSTPQNSAYLSAKDLLIGAASLLSMPVIMAAQPLIFRAHRDGRDYVALLMTCTRLTSVIFGGFWCLVEFYGARMVLHYTQKDLSSILNEVSIAYFAIYCSCLAIYFQKPFEIKSHTQELAKISISVAASALLAFLLFSEEYGALGAAAIFLVAQIVYILVLIVRANLPISILIQPVVVIVCTIVVGNVLFEASMLVVGGYGEVIGAMVWISLYALCLCLWVYTILRQMQKT</sequence>
<keyword evidence="5 6" id="KW-0472">Membrane</keyword>
<feature type="transmembrane region" description="Helical" evidence="6">
    <location>
        <begin position="62"/>
        <end position="81"/>
    </location>
</feature>
<feature type="transmembrane region" description="Helical" evidence="6">
    <location>
        <begin position="334"/>
        <end position="352"/>
    </location>
</feature>
<evidence type="ECO:0000256" key="2">
    <source>
        <dbReference type="ARBA" id="ARBA00022475"/>
    </source>
</evidence>
<dbReference type="InterPro" id="IPR050833">
    <property type="entry name" value="Poly_Biosynth_Transport"/>
</dbReference>
<evidence type="ECO:0000313" key="7">
    <source>
        <dbReference type="EMBL" id="NMF97726.1"/>
    </source>
</evidence>
<feature type="transmembrane region" description="Helical" evidence="6">
    <location>
        <begin position="418"/>
        <end position="440"/>
    </location>
</feature>
<feature type="transmembrane region" description="Helical" evidence="6">
    <location>
        <begin position="25"/>
        <end position="50"/>
    </location>
</feature>
<reference evidence="7 8" key="1">
    <citation type="submission" date="2019-12" db="EMBL/GenBank/DDBJ databases">
        <title>Comparative genomics gives insights into the taxonomy of the Azoarcus-Aromatoleum group and reveals separate origins of nif in the plant-associated Azoarcus and non-plant-associated Aromatoleum sub-groups.</title>
        <authorList>
            <person name="Lafos M."/>
            <person name="Maluk M."/>
            <person name="Batista M."/>
            <person name="Junghare M."/>
            <person name="Carmona M."/>
            <person name="Faoro H."/>
            <person name="Cruz L.M."/>
            <person name="Battistoni F."/>
            <person name="De Souza E."/>
            <person name="Pedrosa F."/>
            <person name="Chen W.-M."/>
            <person name="Poole P.S."/>
            <person name="Dixon R.A."/>
            <person name="James E.K."/>
        </authorList>
    </citation>
    <scope>NUCLEOTIDE SEQUENCE [LARGE SCALE GENOMIC DNA]</scope>
    <source>
        <strain evidence="7 8">T</strain>
    </source>
</reference>
<protein>
    <submittedName>
        <fullName evidence="7">Uncharacterized protein</fullName>
    </submittedName>
</protein>
<evidence type="ECO:0000313" key="8">
    <source>
        <dbReference type="Proteomes" id="UP000634522"/>
    </source>
</evidence>
<dbReference type="RefSeq" id="WP_169140062.1">
    <property type="nucleotide sequence ID" value="NZ_WTVS01000017.1"/>
</dbReference>
<evidence type="ECO:0000256" key="4">
    <source>
        <dbReference type="ARBA" id="ARBA00022989"/>
    </source>
</evidence>
<feature type="transmembrane region" description="Helical" evidence="6">
    <location>
        <begin position="358"/>
        <end position="378"/>
    </location>
</feature>
<keyword evidence="3 6" id="KW-0812">Transmembrane</keyword>
<evidence type="ECO:0000256" key="3">
    <source>
        <dbReference type="ARBA" id="ARBA00022692"/>
    </source>
</evidence>